<evidence type="ECO:0000313" key="1">
    <source>
        <dbReference type="EMBL" id="KAJ9662183.1"/>
    </source>
</evidence>
<name>A0ACC3AGW5_9EURO</name>
<gene>
    <name evidence="1" type="ORF">H2198_001534</name>
</gene>
<comment type="caution">
    <text evidence="1">The sequence shown here is derived from an EMBL/GenBank/DDBJ whole genome shotgun (WGS) entry which is preliminary data.</text>
</comment>
<accession>A0ACC3AGW5</accession>
<proteinExistence type="predicted"/>
<protein>
    <submittedName>
        <fullName evidence="1">Uncharacterized protein</fullName>
    </submittedName>
</protein>
<dbReference type="Proteomes" id="UP001172386">
    <property type="component" value="Unassembled WGS sequence"/>
</dbReference>
<keyword evidence="2" id="KW-1185">Reference proteome</keyword>
<evidence type="ECO:0000313" key="2">
    <source>
        <dbReference type="Proteomes" id="UP001172386"/>
    </source>
</evidence>
<sequence>MTSNLSSPFIWTVGFIPRTAMSGTQRAPDARVFYLGQPPSSNLRENVSVTACALFFYEVAPKLAFTDLESSADALLSKGSCQDALNVSCVSDWTKQAEDIARDSDDADFTCERLADELRAHPPAACTVAKKSWGNVVARSISGSNLSLPVATKNCQMTTYAEYSQTQVFSMNSTRDDMFREISPVLTVFRPTMAGQKPATEAHLSCLKPIYDGFSMDLGSQGVATGLSAHSRAAWLLFSSVLSLYSLF</sequence>
<reference evidence="1" key="1">
    <citation type="submission" date="2022-10" db="EMBL/GenBank/DDBJ databases">
        <title>Culturing micro-colonial fungi from biological soil crusts in the Mojave desert and describing Neophaeococcomyces mojavensis, and introducing the new genera and species Taxawa tesnikishii.</title>
        <authorList>
            <person name="Kurbessoian T."/>
            <person name="Stajich J.E."/>
        </authorList>
    </citation>
    <scope>NUCLEOTIDE SEQUENCE</scope>
    <source>
        <strain evidence="1">JES_112</strain>
    </source>
</reference>
<dbReference type="EMBL" id="JAPDRQ010000017">
    <property type="protein sequence ID" value="KAJ9662183.1"/>
    <property type="molecule type" value="Genomic_DNA"/>
</dbReference>
<organism evidence="1 2">
    <name type="scientific">Neophaeococcomyces mojaviensis</name>
    <dbReference type="NCBI Taxonomy" id="3383035"/>
    <lineage>
        <taxon>Eukaryota</taxon>
        <taxon>Fungi</taxon>
        <taxon>Dikarya</taxon>
        <taxon>Ascomycota</taxon>
        <taxon>Pezizomycotina</taxon>
        <taxon>Eurotiomycetes</taxon>
        <taxon>Chaetothyriomycetidae</taxon>
        <taxon>Chaetothyriales</taxon>
        <taxon>Chaetothyriales incertae sedis</taxon>
        <taxon>Neophaeococcomyces</taxon>
    </lineage>
</organism>